<name>A0A9P5SJL5_9FUNG</name>
<feature type="site" description="Transition state stabilizer" evidence="8">
    <location>
        <position position="145"/>
    </location>
</feature>
<keyword evidence="12" id="KW-1185">Reference proteome</keyword>
<reference evidence="11" key="1">
    <citation type="journal article" date="2020" name="Fungal Divers.">
        <title>Resolving the Mortierellaceae phylogeny through synthesis of multi-gene phylogenetics and phylogenomics.</title>
        <authorList>
            <person name="Vandepol N."/>
            <person name="Liber J."/>
            <person name="Desiro A."/>
            <person name="Na H."/>
            <person name="Kennedy M."/>
            <person name="Barry K."/>
            <person name="Grigoriev I.V."/>
            <person name="Miller A.N."/>
            <person name="O'Donnell K."/>
            <person name="Stajich J.E."/>
            <person name="Bonito G."/>
        </authorList>
    </citation>
    <scope>NUCLEOTIDE SEQUENCE</scope>
    <source>
        <strain evidence="11">NVP1</strain>
    </source>
</reference>
<evidence type="ECO:0000313" key="11">
    <source>
        <dbReference type="EMBL" id="KAF9329263.1"/>
    </source>
</evidence>
<evidence type="ECO:0000256" key="9">
    <source>
        <dbReference type="SAM" id="MobiDB-lite"/>
    </source>
</evidence>
<protein>
    <recommendedName>
        <fullName evidence="3 8">ubiquitinyl hydrolase 1</fullName>
        <ecNumber evidence="3 8">3.4.19.12</ecNumber>
    </recommendedName>
</protein>
<sequence>MGRLQDPNEPIDQALPPLSHTLQLGGNWCTLESSPLVFNALLQKNGVRGAYAQEMYTINPQDLEQLENDGGQVYGFIMLLDPLKRLSKTVEPESGEESESELKEPESESVAEISNGVAKDDVSITTAKDEKKKTKSKTQLYFANQVIPNACATQAVLSVIMNAPSSLDIGPVLANFKDFTRDFSPTDKGLAMTNCKDLRTNHNSLAERLEQEPSSLQKYLHNAIVHEATEESLHYIAYVPVNGYIWELDGLEPQPIRRRPFGVLNKKEEDGQQAQPQEEEEDSPKSWLTVTGEVMTERIHLYPAGEERFVLFAIVKDPLVVLEEKLASEKQRAQGTKMEGTLDQDAGTSPSASNESILETPSPPSGEQASSDTVEELERMIEPLKRERQQEKLDIALKTADYWPAINMFLRHLVDEGKVNKKTGKLVTDQEDEAVPADADMKMDQVTGQEEVPVEAAKPVADQEDEALPADADMKMDQVPGEEEVPVEAAKPVDIKAPKRARKKKTETKGPAKVEVAKDEESAKAGEPVAPERPARPEPEDLVPTEPSTSKAKGRRREQKIPPVPELIQEPLSEPMQVSPSEPVQASTSEPSHVSPVEPVPENPEKGQGKRRRVAAKPVGSVPVPETLATGRGTKTKFATKPFDSASGKKRATSRDPPWSTPPPPPQPSSAKKRQAAVPTAPPRTRRAKKQECHSPVNPGPLGASPDGMEIDESPAVAMRLLRSSSSELSSPEDYSDDSDLELMQSSREERQSHDTQQQGEIKPSKDAEQKGELELPKEAQHHDIDMPEAQQQGIVRTEVPQQDTDQIQALQQNIKLTETQQQDIRLTEAQSEIMPVEVVQQQKEIESLDKAQ</sequence>
<dbReference type="EC" id="3.4.19.12" evidence="3 8"/>
<comment type="similarity">
    <text evidence="2 8">Belongs to the peptidase C12 family.</text>
</comment>
<dbReference type="PANTHER" id="PTHR10589:SF16">
    <property type="entry name" value="UBIQUITIN CARBOXYL-TERMINAL HYDROLASE ISOZYME L5"/>
    <property type="match status" value="1"/>
</dbReference>
<dbReference type="InterPro" id="IPR001578">
    <property type="entry name" value="Peptidase_C12_UCH"/>
</dbReference>
<accession>A0A9P5SJL5</accession>
<gene>
    <name evidence="11" type="primary">BAP1</name>
    <name evidence="11" type="ORF">BG006_007631</name>
</gene>
<feature type="region of interest" description="Disordered" evidence="9">
    <location>
        <begin position="478"/>
        <end position="803"/>
    </location>
</feature>
<feature type="site" description="Important for enzyme activity" evidence="8">
    <location>
        <position position="249"/>
    </location>
</feature>
<dbReference type="PROSITE" id="PS52048">
    <property type="entry name" value="UCH_DOMAIN"/>
    <property type="match status" value="1"/>
</dbReference>
<feature type="region of interest" description="Disordered" evidence="9">
    <location>
        <begin position="88"/>
        <end position="115"/>
    </location>
</feature>
<keyword evidence="6 8" id="KW-0378">Hydrolase</keyword>
<evidence type="ECO:0000313" key="12">
    <source>
        <dbReference type="Proteomes" id="UP000696485"/>
    </source>
</evidence>
<dbReference type="Pfam" id="PF01088">
    <property type="entry name" value="Peptidase_C12"/>
    <property type="match status" value="1"/>
</dbReference>
<evidence type="ECO:0000256" key="4">
    <source>
        <dbReference type="ARBA" id="ARBA00022670"/>
    </source>
</evidence>
<feature type="compositionally biased region" description="Polar residues" evidence="9">
    <location>
        <begin position="346"/>
        <end position="372"/>
    </location>
</feature>
<dbReference type="EMBL" id="JAAAUY010000490">
    <property type="protein sequence ID" value="KAF9329263.1"/>
    <property type="molecule type" value="Genomic_DNA"/>
</dbReference>
<comment type="caution">
    <text evidence="11">The sequence shown here is derived from an EMBL/GenBank/DDBJ whole genome shotgun (WGS) entry which is preliminary data.</text>
</comment>
<feature type="region of interest" description="Disordered" evidence="9">
    <location>
        <begin position="329"/>
        <end position="376"/>
    </location>
</feature>
<dbReference type="AlphaFoldDB" id="A0A9P5SJL5"/>
<dbReference type="Proteomes" id="UP000696485">
    <property type="component" value="Unassembled WGS sequence"/>
</dbReference>
<dbReference type="GO" id="GO:0005737">
    <property type="term" value="C:cytoplasm"/>
    <property type="evidence" value="ECO:0007669"/>
    <property type="project" value="TreeGrafter"/>
</dbReference>
<dbReference type="Gene3D" id="3.40.532.10">
    <property type="entry name" value="Peptidase C12, ubiquitin carboxyl-terminal hydrolase"/>
    <property type="match status" value="1"/>
</dbReference>
<evidence type="ECO:0000256" key="5">
    <source>
        <dbReference type="ARBA" id="ARBA00022786"/>
    </source>
</evidence>
<keyword evidence="4 8" id="KW-0645">Protease</keyword>
<evidence type="ECO:0000256" key="7">
    <source>
        <dbReference type="ARBA" id="ARBA00022807"/>
    </source>
</evidence>
<feature type="active site" description="Nucleophile" evidence="8">
    <location>
        <position position="151"/>
    </location>
</feature>
<feature type="compositionally biased region" description="Low complexity" evidence="9">
    <location>
        <begin position="587"/>
        <end position="597"/>
    </location>
</feature>
<evidence type="ECO:0000256" key="2">
    <source>
        <dbReference type="ARBA" id="ARBA00009326"/>
    </source>
</evidence>
<feature type="domain" description="UCH catalytic" evidence="10">
    <location>
        <begin position="27"/>
        <end position="316"/>
    </location>
</feature>
<dbReference type="SUPFAM" id="SSF54001">
    <property type="entry name" value="Cysteine proteinases"/>
    <property type="match status" value="1"/>
</dbReference>
<feature type="region of interest" description="Disordered" evidence="9">
    <location>
        <begin position="267"/>
        <end position="287"/>
    </location>
</feature>
<evidence type="ECO:0000256" key="1">
    <source>
        <dbReference type="ARBA" id="ARBA00000707"/>
    </source>
</evidence>
<evidence type="ECO:0000256" key="6">
    <source>
        <dbReference type="ARBA" id="ARBA00022801"/>
    </source>
</evidence>
<feature type="compositionally biased region" description="Basic and acidic residues" evidence="9">
    <location>
        <begin position="763"/>
        <end position="786"/>
    </location>
</feature>
<evidence type="ECO:0000256" key="8">
    <source>
        <dbReference type="PROSITE-ProRule" id="PRU01393"/>
    </source>
</evidence>
<dbReference type="InterPro" id="IPR036959">
    <property type="entry name" value="Peptidase_C12_UCH_sf"/>
</dbReference>
<feature type="active site" description="Proton donor" evidence="8">
    <location>
        <position position="234"/>
    </location>
</feature>
<keyword evidence="5 8" id="KW-0833">Ubl conjugation pathway</keyword>
<feature type="compositionally biased region" description="Pro residues" evidence="9">
    <location>
        <begin position="659"/>
        <end position="668"/>
    </location>
</feature>
<evidence type="ECO:0000259" key="10">
    <source>
        <dbReference type="PROSITE" id="PS52048"/>
    </source>
</evidence>
<evidence type="ECO:0000256" key="3">
    <source>
        <dbReference type="ARBA" id="ARBA00012759"/>
    </source>
</evidence>
<dbReference type="GO" id="GO:0004843">
    <property type="term" value="F:cysteine-type deubiquitinase activity"/>
    <property type="evidence" value="ECO:0007669"/>
    <property type="project" value="UniProtKB-UniRule"/>
</dbReference>
<organism evidence="11 12">
    <name type="scientific">Podila minutissima</name>
    <dbReference type="NCBI Taxonomy" id="64525"/>
    <lineage>
        <taxon>Eukaryota</taxon>
        <taxon>Fungi</taxon>
        <taxon>Fungi incertae sedis</taxon>
        <taxon>Mucoromycota</taxon>
        <taxon>Mortierellomycotina</taxon>
        <taxon>Mortierellomycetes</taxon>
        <taxon>Mortierellales</taxon>
        <taxon>Mortierellaceae</taxon>
        <taxon>Podila</taxon>
    </lineage>
</organism>
<feature type="compositionally biased region" description="Polar residues" evidence="9">
    <location>
        <begin position="576"/>
        <end position="586"/>
    </location>
</feature>
<comment type="catalytic activity">
    <reaction evidence="1 8">
        <text>Thiol-dependent hydrolysis of ester, thioester, amide, peptide and isopeptide bonds formed by the C-terminal Gly of ubiquitin (a 76-residue protein attached to proteins as an intracellular targeting signal).</text>
        <dbReference type="EC" id="3.4.19.12"/>
    </reaction>
</comment>
<proteinExistence type="inferred from homology"/>
<keyword evidence="7 8" id="KW-0788">Thiol protease</keyword>
<dbReference type="InterPro" id="IPR038765">
    <property type="entry name" value="Papain-like_cys_pep_sf"/>
</dbReference>
<feature type="compositionally biased region" description="Low complexity" evidence="9">
    <location>
        <begin position="721"/>
        <end position="733"/>
    </location>
</feature>
<dbReference type="GO" id="GO:0016579">
    <property type="term" value="P:protein deubiquitination"/>
    <property type="evidence" value="ECO:0007669"/>
    <property type="project" value="TreeGrafter"/>
</dbReference>
<feature type="compositionally biased region" description="Basic and acidic residues" evidence="9">
    <location>
        <begin position="507"/>
        <end position="524"/>
    </location>
</feature>
<dbReference type="GO" id="GO:0006511">
    <property type="term" value="P:ubiquitin-dependent protein catabolic process"/>
    <property type="evidence" value="ECO:0007669"/>
    <property type="project" value="UniProtKB-UniRule"/>
</dbReference>
<dbReference type="PANTHER" id="PTHR10589">
    <property type="entry name" value="UBIQUITIN CARBOXYL-TERMINAL HYDROLASE"/>
    <property type="match status" value="1"/>
</dbReference>